<name>V6LX91_9EUKA</name>
<dbReference type="VEuPathDB" id="GiardiaDB:SS50377_26778"/>
<keyword evidence="3" id="KW-1185">Reference proteome</keyword>
<organism evidence="1">
    <name type="scientific">Spironucleus salmonicida</name>
    <dbReference type="NCBI Taxonomy" id="348837"/>
    <lineage>
        <taxon>Eukaryota</taxon>
        <taxon>Metamonada</taxon>
        <taxon>Diplomonadida</taxon>
        <taxon>Hexamitidae</taxon>
        <taxon>Hexamitinae</taxon>
        <taxon>Spironucleus</taxon>
    </lineage>
</organism>
<dbReference type="AlphaFoldDB" id="V6LX91"/>
<evidence type="ECO:0000313" key="2">
    <source>
        <dbReference type="EMBL" id="KAH0570498.1"/>
    </source>
</evidence>
<dbReference type="Proteomes" id="UP000018208">
    <property type="component" value="Unassembled WGS sequence"/>
</dbReference>
<reference evidence="1 2" key="1">
    <citation type="journal article" date="2014" name="PLoS Genet.">
        <title>The Genome of Spironucleus salmonicida Highlights a Fish Pathogen Adapted to Fluctuating Environments.</title>
        <authorList>
            <person name="Xu F."/>
            <person name="Jerlstrom-Hultqvist J."/>
            <person name="Einarsson E."/>
            <person name="Astvaldsson A."/>
            <person name="Svard S.G."/>
            <person name="Andersson J.O."/>
        </authorList>
    </citation>
    <scope>NUCLEOTIDE SEQUENCE</scope>
    <source>
        <strain evidence="2">ATCC 50377</strain>
    </source>
</reference>
<dbReference type="EMBL" id="KI545953">
    <property type="protein sequence ID" value="EST49247.1"/>
    <property type="molecule type" value="Genomic_DNA"/>
</dbReference>
<reference evidence="2" key="2">
    <citation type="submission" date="2020-12" db="EMBL/GenBank/DDBJ databases">
        <title>New Spironucleus salmonicida genome in near-complete chromosomes.</title>
        <authorList>
            <person name="Xu F."/>
            <person name="Kurt Z."/>
            <person name="Jimenez-Gonzalez A."/>
            <person name="Astvaldsson A."/>
            <person name="Andersson J.O."/>
            <person name="Svard S.G."/>
        </authorList>
    </citation>
    <scope>NUCLEOTIDE SEQUENCE</scope>
    <source>
        <strain evidence="2">ATCC 50377</strain>
    </source>
</reference>
<protein>
    <submittedName>
        <fullName evidence="1">Uncharacterized protein</fullName>
    </submittedName>
</protein>
<evidence type="ECO:0000313" key="1">
    <source>
        <dbReference type="EMBL" id="EST49247.1"/>
    </source>
</evidence>
<gene>
    <name evidence="1" type="ORF">SS50377_10467</name>
    <name evidence="2" type="ORF">SS50377_26778</name>
</gene>
<dbReference type="EMBL" id="AUWU02000007">
    <property type="protein sequence ID" value="KAH0570498.1"/>
    <property type="molecule type" value="Genomic_DNA"/>
</dbReference>
<accession>V6LX91</accession>
<evidence type="ECO:0000313" key="3">
    <source>
        <dbReference type="Proteomes" id="UP000018208"/>
    </source>
</evidence>
<proteinExistence type="predicted"/>
<sequence length="217" mass="25214">MTCNCDHTKLNSSCCVTEHIHLKTKNMSKYQDTANKIFRAAPLVEQDHSTQSMKVTRRGMEVSVKPQPHELTRLDDSLKLEQTRKKSTLKKEDRPRSFEGNITQVDATYPKKYPKNNKELGPGEKKLLCPFNANAWRNRMQPEDFKAPYRNASQIKFGWNIAQGNKNDVWESQTSRTHNHVPERFPIGFGNTGISREYTNFVNGKQYEKTIYRQYGK</sequence>